<dbReference type="GO" id="GO:0003676">
    <property type="term" value="F:nucleic acid binding"/>
    <property type="evidence" value="ECO:0007669"/>
    <property type="project" value="InterPro"/>
</dbReference>
<sequence length="395" mass="42084">EKLGSPLLGPSLVSACNGLSTAVVVGGAGWEHVGRGRRSGRHAHPEPSREGLERSLAFKRWARGRCFRCLERGHQVSACRDPFRCIRCRRPGHRERFCRVRSPVARDRSPVTCAPRQRSRSPPVQPCPSLARSWVEVVGHSSLCVSVLPKSQSGCCKDSNVCTSLVSALESQLALLRTELLQEVELLRTELCDALAKFEVASVVPLLPELQVGSIDEDAECCFGDFSPRALHVTPLVRGNAVITEVVTPVLQIMPELQELCGELSMVLPMELSALESLVVAMPPSLPPSESYQSPAIPGCGDLVGSVNASSMAIVHVASLSGEVDEIGVLAPNSEALSCDQLETPESIVPVVPVTDDVEAVGALAPDPSEPNQSLASVERGGSDVAITHSHVTIG</sequence>
<organism evidence="2 3">
    <name type="scientific">Triticum urartu</name>
    <name type="common">Red wild einkorn</name>
    <name type="synonym">Crithodium urartu</name>
    <dbReference type="NCBI Taxonomy" id="4572"/>
    <lineage>
        <taxon>Eukaryota</taxon>
        <taxon>Viridiplantae</taxon>
        <taxon>Streptophyta</taxon>
        <taxon>Embryophyta</taxon>
        <taxon>Tracheophyta</taxon>
        <taxon>Spermatophyta</taxon>
        <taxon>Magnoliopsida</taxon>
        <taxon>Liliopsida</taxon>
        <taxon>Poales</taxon>
        <taxon>Poaceae</taxon>
        <taxon>BOP clade</taxon>
        <taxon>Pooideae</taxon>
        <taxon>Triticodae</taxon>
        <taxon>Triticeae</taxon>
        <taxon>Triticinae</taxon>
        <taxon>Triticum</taxon>
    </lineage>
</organism>
<dbReference type="Proteomes" id="UP000015106">
    <property type="component" value="Unassembled WGS sequence"/>
</dbReference>
<feature type="domain" description="CCHC-type" evidence="1">
    <location>
        <begin position="84"/>
        <end position="100"/>
    </location>
</feature>
<dbReference type="InterPro" id="IPR036875">
    <property type="entry name" value="Znf_CCHC_sf"/>
</dbReference>
<reference evidence="3" key="1">
    <citation type="journal article" date="2013" name="Nature">
        <title>Draft genome of the wheat A-genome progenitor Triticum urartu.</title>
        <authorList>
            <person name="Ling H.Q."/>
            <person name="Zhao S."/>
            <person name="Liu D."/>
            <person name="Wang J."/>
            <person name="Sun H."/>
            <person name="Zhang C."/>
            <person name="Fan H."/>
            <person name="Li D."/>
            <person name="Dong L."/>
            <person name="Tao Y."/>
            <person name="Gao C."/>
            <person name="Wu H."/>
            <person name="Li Y."/>
            <person name="Cui Y."/>
            <person name="Guo X."/>
            <person name="Zheng S."/>
            <person name="Wang B."/>
            <person name="Yu K."/>
            <person name="Liang Q."/>
            <person name="Yang W."/>
            <person name="Lou X."/>
            <person name="Chen J."/>
            <person name="Feng M."/>
            <person name="Jian J."/>
            <person name="Zhang X."/>
            <person name="Luo G."/>
            <person name="Jiang Y."/>
            <person name="Liu J."/>
            <person name="Wang Z."/>
            <person name="Sha Y."/>
            <person name="Zhang B."/>
            <person name="Wu H."/>
            <person name="Tang D."/>
            <person name="Shen Q."/>
            <person name="Xue P."/>
            <person name="Zou S."/>
            <person name="Wang X."/>
            <person name="Liu X."/>
            <person name="Wang F."/>
            <person name="Yang Y."/>
            <person name="An X."/>
            <person name="Dong Z."/>
            <person name="Zhang K."/>
            <person name="Zhang X."/>
            <person name="Luo M.C."/>
            <person name="Dvorak J."/>
            <person name="Tong Y."/>
            <person name="Wang J."/>
            <person name="Yang H."/>
            <person name="Li Z."/>
            <person name="Wang D."/>
            <person name="Zhang A."/>
            <person name="Wang J."/>
        </authorList>
    </citation>
    <scope>NUCLEOTIDE SEQUENCE</scope>
    <source>
        <strain evidence="3">cv. G1812</strain>
    </source>
</reference>
<dbReference type="InterPro" id="IPR001878">
    <property type="entry name" value="Znf_CCHC"/>
</dbReference>
<feature type="domain" description="CCHC-type" evidence="1">
    <location>
        <begin position="65"/>
        <end position="81"/>
    </location>
</feature>
<name>A0A8R7VD93_TRIUA</name>
<evidence type="ECO:0000259" key="1">
    <source>
        <dbReference type="SMART" id="SM00343"/>
    </source>
</evidence>
<dbReference type="SMART" id="SM00343">
    <property type="entry name" value="ZnF_C2HC"/>
    <property type="match status" value="2"/>
</dbReference>
<evidence type="ECO:0000313" key="2">
    <source>
        <dbReference type="EnsemblPlants" id="TuG1812S0001603000.01.T01.s_cds32992"/>
    </source>
</evidence>
<dbReference type="EnsemblPlants" id="TuG1812S0001603000.01.T01">
    <property type="protein sequence ID" value="TuG1812S0001603000.01.T01.s_cds32992"/>
    <property type="gene ID" value="TuG1812S0001603000.01"/>
</dbReference>
<proteinExistence type="predicted"/>
<dbReference type="SUPFAM" id="SSF57756">
    <property type="entry name" value="Retrovirus zinc finger-like domains"/>
    <property type="match status" value="1"/>
</dbReference>
<dbReference type="Gene3D" id="4.10.60.10">
    <property type="entry name" value="Zinc finger, CCHC-type"/>
    <property type="match status" value="1"/>
</dbReference>
<accession>A0A8R7VD93</accession>
<evidence type="ECO:0000313" key="3">
    <source>
        <dbReference type="Proteomes" id="UP000015106"/>
    </source>
</evidence>
<dbReference type="AlphaFoldDB" id="A0A8R7VD93"/>
<keyword evidence="3" id="KW-1185">Reference proteome</keyword>
<dbReference type="Gramene" id="TuG1812S0001603000.01.T01">
    <property type="protein sequence ID" value="TuG1812S0001603000.01.T01.s_cds32992"/>
    <property type="gene ID" value="TuG1812S0001603000.01"/>
</dbReference>
<reference evidence="2" key="2">
    <citation type="submission" date="2022-06" db="UniProtKB">
        <authorList>
            <consortium name="EnsemblPlants"/>
        </authorList>
    </citation>
    <scope>IDENTIFICATION</scope>
</reference>
<protein>
    <recommendedName>
        <fullName evidence="1">CCHC-type domain-containing protein</fullName>
    </recommendedName>
</protein>
<dbReference type="GO" id="GO:0008270">
    <property type="term" value="F:zinc ion binding"/>
    <property type="evidence" value="ECO:0007669"/>
    <property type="project" value="InterPro"/>
</dbReference>